<reference evidence="2 3" key="2">
    <citation type="journal article" date="2019" name="G3 (Bethesda)">
        <title>Hybrid Assembly of the Genome of the Entomopathogenic Nematode Steinernema carpocapsae Identifies the X-Chromosome.</title>
        <authorList>
            <person name="Serra L."/>
            <person name="Macchietto M."/>
            <person name="Macias-Munoz A."/>
            <person name="McGill C.J."/>
            <person name="Rodriguez I.M."/>
            <person name="Rodriguez B."/>
            <person name="Murad R."/>
            <person name="Mortazavi A."/>
        </authorList>
    </citation>
    <scope>NUCLEOTIDE SEQUENCE [LARGE SCALE GENOMIC DNA]</scope>
    <source>
        <strain evidence="2 3">ALL</strain>
    </source>
</reference>
<dbReference type="PANTHER" id="PTHR23280">
    <property type="entry name" value="4.1 G PROTEIN"/>
    <property type="match status" value="1"/>
</dbReference>
<dbReference type="AlphaFoldDB" id="A0A4U5M870"/>
<dbReference type="PROSITE" id="PS50057">
    <property type="entry name" value="FERM_3"/>
    <property type="match status" value="1"/>
</dbReference>
<evidence type="ECO:0000313" key="2">
    <source>
        <dbReference type="EMBL" id="TKR64803.1"/>
    </source>
</evidence>
<organism evidence="2 3">
    <name type="scientific">Steinernema carpocapsae</name>
    <name type="common">Entomopathogenic nematode</name>
    <dbReference type="NCBI Taxonomy" id="34508"/>
    <lineage>
        <taxon>Eukaryota</taxon>
        <taxon>Metazoa</taxon>
        <taxon>Ecdysozoa</taxon>
        <taxon>Nematoda</taxon>
        <taxon>Chromadorea</taxon>
        <taxon>Rhabditida</taxon>
        <taxon>Tylenchina</taxon>
        <taxon>Panagrolaimomorpha</taxon>
        <taxon>Strongyloidoidea</taxon>
        <taxon>Steinernematidae</taxon>
        <taxon>Steinernema</taxon>
    </lineage>
</organism>
<sequence length="188" mass="21644">MLLLLPEFDFDPPRVSNLIRVDILDSSMRLLDRTNMLRSDRSFSYNVVFPLGVDYAEKGVQKAEHCPNSMTMMRFGSGTYNVRDSESFNPNSLQRMPSDRSITCTVFFLDMSQRQFQLDRNAVGQDLLERVFAHLELTERDFFGLQFLCVLNTNSCGVKRWLEPAKSIKKQMTSIPYFQVPPTTSSFG</sequence>
<dbReference type="STRING" id="34508.A0A4U5M870"/>
<proteinExistence type="predicted"/>
<dbReference type="InterPro" id="IPR000299">
    <property type="entry name" value="FERM_domain"/>
</dbReference>
<dbReference type="EMBL" id="AZBU02000009">
    <property type="protein sequence ID" value="TKR64803.1"/>
    <property type="molecule type" value="Genomic_DNA"/>
</dbReference>
<keyword evidence="3" id="KW-1185">Reference proteome</keyword>
<name>A0A4U5M870_STECR</name>
<comment type="caution">
    <text evidence="2">The sequence shown here is derived from an EMBL/GenBank/DDBJ whole genome shotgun (WGS) entry which is preliminary data.</text>
</comment>
<dbReference type="SUPFAM" id="SSF54236">
    <property type="entry name" value="Ubiquitin-like"/>
    <property type="match status" value="1"/>
</dbReference>
<dbReference type="Gene3D" id="3.10.20.90">
    <property type="entry name" value="Phosphatidylinositol 3-kinase Catalytic Subunit, Chain A, domain 1"/>
    <property type="match status" value="1"/>
</dbReference>
<dbReference type="Proteomes" id="UP000298663">
    <property type="component" value="Unassembled WGS sequence"/>
</dbReference>
<dbReference type="Pfam" id="PF09379">
    <property type="entry name" value="FERM_N"/>
    <property type="match status" value="1"/>
</dbReference>
<feature type="domain" description="FERM" evidence="1">
    <location>
        <begin position="102"/>
        <end position="188"/>
    </location>
</feature>
<evidence type="ECO:0000259" key="1">
    <source>
        <dbReference type="PROSITE" id="PS50057"/>
    </source>
</evidence>
<dbReference type="InterPro" id="IPR029071">
    <property type="entry name" value="Ubiquitin-like_domsf"/>
</dbReference>
<evidence type="ECO:0000313" key="3">
    <source>
        <dbReference type="Proteomes" id="UP000298663"/>
    </source>
</evidence>
<reference evidence="2 3" key="1">
    <citation type="journal article" date="2015" name="Genome Biol.">
        <title>Comparative genomics of Steinernema reveals deeply conserved gene regulatory networks.</title>
        <authorList>
            <person name="Dillman A.R."/>
            <person name="Macchietto M."/>
            <person name="Porter C.F."/>
            <person name="Rogers A."/>
            <person name="Williams B."/>
            <person name="Antoshechkin I."/>
            <person name="Lee M.M."/>
            <person name="Goodwin Z."/>
            <person name="Lu X."/>
            <person name="Lewis E.E."/>
            <person name="Goodrich-Blair H."/>
            <person name="Stock S.P."/>
            <person name="Adams B.J."/>
            <person name="Sternberg P.W."/>
            <person name="Mortazavi A."/>
        </authorList>
    </citation>
    <scope>NUCLEOTIDE SEQUENCE [LARGE SCALE GENOMIC DNA]</scope>
    <source>
        <strain evidence="2 3">ALL</strain>
    </source>
</reference>
<dbReference type="OrthoDB" id="5854685at2759"/>
<dbReference type="GO" id="GO:0005856">
    <property type="term" value="C:cytoskeleton"/>
    <property type="evidence" value="ECO:0007669"/>
    <property type="project" value="TreeGrafter"/>
</dbReference>
<dbReference type="GO" id="GO:0031032">
    <property type="term" value="P:actomyosin structure organization"/>
    <property type="evidence" value="ECO:0007669"/>
    <property type="project" value="TreeGrafter"/>
</dbReference>
<accession>A0A4U5M870</accession>
<dbReference type="InterPro" id="IPR018979">
    <property type="entry name" value="FERM_N"/>
</dbReference>
<gene>
    <name evidence="2" type="ORF">L596_025282</name>
</gene>
<dbReference type="PANTHER" id="PTHR23280:SF27">
    <property type="entry name" value="TYROSINE-PROTEIN PHOSPHATASE NON-RECEPTOR TYPE"/>
    <property type="match status" value="1"/>
</dbReference>
<protein>
    <recommendedName>
        <fullName evidence="1">FERM domain-containing protein</fullName>
    </recommendedName>
</protein>